<keyword evidence="4" id="KW-1048">Host nucleus</keyword>
<keyword evidence="12" id="KW-0378">Hydrolase</keyword>
<dbReference type="GO" id="GO:0046872">
    <property type="term" value="F:metal ion binding"/>
    <property type="evidence" value="ECO:0007669"/>
    <property type="project" value="UniProtKB-KW"/>
</dbReference>
<evidence type="ECO:0000256" key="3">
    <source>
        <dbReference type="ARBA" id="ARBA00004147"/>
    </source>
</evidence>
<keyword evidence="13" id="KW-0347">Helicase</keyword>
<sequence>MSQGKRWLFTLNNYTEEEYEACIKFLEDASSYFIVGKERGENGTPHLQGYTELSTRYRFLPLKAKIGERSHLELARGTGASNREYCSKEGSFVERGRLAKYRGGSGEVRSGSSRDELGKAFIGSCTDLGITAGINKFSEDHPGAWFFSGSTLLRNLFALISPPERPNVCVWWYYGATGTGKSRKAYELLPGAYRKDGRTKWWTGYRLETACVIDDFAPQGIDIVRLLVWFDRYPCLVETKGDMLPLCVKDFIVTSNFSPEEVFSTSLHINQNVEDRAIPHPQLPALMRRIKLQCFD</sequence>
<evidence type="ECO:0000256" key="5">
    <source>
        <dbReference type="ARBA" id="ARBA00022679"/>
    </source>
</evidence>
<keyword evidence="16" id="KW-0238">DNA-binding</keyword>
<dbReference type="GO" id="GO:0003724">
    <property type="term" value="F:RNA helicase activity"/>
    <property type="evidence" value="ECO:0007669"/>
    <property type="project" value="InterPro"/>
</dbReference>
<accession>A0A8T9JJB4</accession>
<proteinExistence type="predicted"/>
<evidence type="ECO:0000256" key="18">
    <source>
        <dbReference type="ARBA" id="ARBA00049360"/>
    </source>
</evidence>
<comment type="cofactor">
    <cofactor evidence="2">
        <name>Mg(2+)</name>
        <dbReference type="ChEBI" id="CHEBI:18420"/>
    </cofactor>
</comment>
<protein>
    <submittedName>
        <fullName evidence="20">Replication associated protein</fullName>
    </submittedName>
</protein>
<comment type="catalytic activity">
    <reaction evidence="18">
        <text>ATP + H2O = ADP + phosphate + H(+)</text>
        <dbReference type="Rhea" id="RHEA:13065"/>
        <dbReference type="ChEBI" id="CHEBI:15377"/>
        <dbReference type="ChEBI" id="CHEBI:15378"/>
        <dbReference type="ChEBI" id="CHEBI:30616"/>
        <dbReference type="ChEBI" id="CHEBI:43474"/>
        <dbReference type="ChEBI" id="CHEBI:456216"/>
    </reaction>
</comment>
<evidence type="ECO:0000256" key="9">
    <source>
        <dbReference type="ARBA" id="ARBA00022723"/>
    </source>
</evidence>
<evidence type="ECO:0000256" key="14">
    <source>
        <dbReference type="ARBA" id="ARBA00022840"/>
    </source>
</evidence>
<keyword evidence="9" id="KW-0479">Metal-binding</keyword>
<keyword evidence="15" id="KW-0190">Covalent protein-DNA linkage</keyword>
<organism evidence="20 21">
    <name type="scientific">Chifec virus UA13_119</name>
    <dbReference type="NCBI Taxonomy" id="2928926"/>
    <lineage>
        <taxon>Viruses</taxon>
        <taxon>Monodnaviria</taxon>
        <taxon>Shotokuvirae</taxon>
        <taxon>Cressdnaviricota</taxon>
        <taxon>Arfiviricetes</taxon>
        <taxon>Saturnivirales</taxon>
        <taxon>Mahapunaviridae</taxon>
        <taxon>Thebevirus</taxon>
        <taxon>Thebevirus arielis</taxon>
    </lineage>
</organism>
<keyword evidence="11" id="KW-0255">Endonuclease</keyword>
<keyword evidence="6" id="KW-0548">Nucleotidyltransferase</keyword>
<name>A0A8T9JJB4_9VIRU</name>
<evidence type="ECO:0000259" key="19">
    <source>
        <dbReference type="PROSITE" id="PS52020"/>
    </source>
</evidence>
<evidence type="ECO:0000256" key="17">
    <source>
        <dbReference type="ARBA" id="ARBA00023268"/>
    </source>
</evidence>
<dbReference type="Gene3D" id="3.40.1310.20">
    <property type="match status" value="1"/>
</dbReference>
<evidence type="ECO:0000256" key="15">
    <source>
        <dbReference type="ARBA" id="ARBA00023124"/>
    </source>
</evidence>
<dbReference type="EMBL" id="OM523006">
    <property type="protein sequence ID" value="UOK21038.1"/>
    <property type="molecule type" value="Genomic_DNA"/>
</dbReference>
<evidence type="ECO:0000256" key="11">
    <source>
        <dbReference type="ARBA" id="ARBA00022759"/>
    </source>
</evidence>
<dbReference type="InterPro" id="IPR000605">
    <property type="entry name" value="Helicase_SF3_ssDNA/RNA_vir"/>
</dbReference>
<dbReference type="Pfam" id="PF02407">
    <property type="entry name" value="Viral_Rep"/>
    <property type="match status" value="1"/>
</dbReference>
<dbReference type="InterPro" id="IPR049912">
    <property type="entry name" value="CRESS_DNA_REP"/>
</dbReference>
<keyword evidence="8" id="KW-0540">Nuclease</keyword>
<evidence type="ECO:0000256" key="4">
    <source>
        <dbReference type="ARBA" id="ARBA00022562"/>
    </source>
</evidence>
<evidence type="ECO:0000256" key="6">
    <source>
        <dbReference type="ARBA" id="ARBA00022695"/>
    </source>
</evidence>
<comment type="subcellular location">
    <subcellularLocation>
        <location evidence="3">Host nucleus</location>
    </subcellularLocation>
</comment>
<keyword evidence="5" id="KW-0808">Transferase</keyword>
<dbReference type="GO" id="GO:0016787">
    <property type="term" value="F:hydrolase activity"/>
    <property type="evidence" value="ECO:0007669"/>
    <property type="project" value="UniProtKB-KW"/>
</dbReference>
<keyword evidence="7" id="KW-0235">DNA replication</keyword>
<keyword evidence="14" id="KW-0067">ATP-binding</keyword>
<dbReference type="GO" id="GO:0003677">
    <property type="term" value="F:DNA binding"/>
    <property type="evidence" value="ECO:0007669"/>
    <property type="project" value="UniProtKB-KW"/>
</dbReference>
<keyword evidence="10" id="KW-0547">Nucleotide-binding</keyword>
<evidence type="ECO:0000256" key="10">
    <source>
        <dbReference type="ARBA" id="ARBA00022741"/>
    </source>
</evidence>
<comment type="cofactor">
    <cofactor evidence="1">
        <name>Mn(2+)</name>
        <dbReference type="ChEBI" id="CHEBI:29035"/>
    </cofactor>
</comment>
<evidence type="ECO:0000256" key="13">
    <source>
        <dbReference type="ARBA" id="ARBA00022806"/>
    </source>
</evidence>
<dbReference type="GO" id="GO:0006260">
    <property type="term" value="P:DNA replication"/>
    <property type="evidence" value="ECO:0007669"/>
    <property type="project" value="UniProtKB-KW"/>
</dbReference>
<evidence type="ECO:0000256" key="1">
    <source>
        <dbReference type="ARBA" id="ARBA00001936"/>
    </source>
</evidence>
<dbReference type="GO" id="GO:0003723">
    <property type="term" value="F:RNA binding"/>
    <property type="evidence" value="ECO:0007669"/>
    <property type="project" value="InterPro"/>
</dbReference>
<dbReference type="GO" id="GO:0000166">
    <property type="term" value="F:nucleotide binding"/>
    <property type="evidence" value="ECO:0007669"/>
    <property type="project" value="UniProtKB-KW"/>
</dbReference>
<reference evidence="20" key="1">
    <citation type="submission" date="2022-01" db="EMBL/GenBank/DDBJ databases">
        <title>Identification of small circular DNA viruses in Tadarida brasiliensis fecal samples.</title>
        <authorList>
            <person name="Harding C."/>
            <person name="Larsen B.B."/>
            <person name="Gryseels S."/>
            <person name="Kraberger S."/>
            <person name="Suazo C."/>
            <person name="Worobey M."/>
            <person name="Van Doorslaer K."/>
            <person name="Varsani A."/>
        </authorList>
    </citation>
    <scope>NUCLEOTIDE SEQUENCE</scope>
    <source>
        <strain evidence="20">UA13_119</strain>
    </source>
</reference>
<keyword evidence="17" id="KW-0511">Multifunctional enzyme</keyword>
<evidence type="ECO:0000256" key="2">
    <source>
        <dbReference type="ARBA" id="ARBA00001946"/>
    </source>
</evidence>
<evidence type="ECO:0000256" key="16">
    <source>
        <dbReference type="ARBA" id="ARBA00023125"/>
    </source>
</evidence>
<evidence type="ECO:0000256" key="7">
    <source>
        <dbReference type="ARBA" id="ARBA00022705"/>
    </source>
</evidence>
<dbReference type="Proteomes" id="UP001249168">
    <property type="component" value="Segment"/>
</dbReference>
<evidence type="ECO:0000313" key="20">
    <source>
        <dbReference type="EMBL" id="UOK21038.1"/>
    </source>
</evidence>
<evidence type="ECO:0000256" key="8">
    <source>
        <dbReference type="ARBA" id="ARBA00022722"/>
    </source>
</evidence>
<dbReference type="PROSITE" id="PS52020">
    <property type="entry name" value="CRESS_DNA_REP"/>
    <property type="match status" value="1"/>
</dbReference>
<feature type="domain" description="CRESS-DNA virus Rep endonuclease" evidence="19">
    <location>
        <begin position="1"/>
        <end position="98"/>
    </location>
</feature>
<dbReference type="GO" id="GO:0016779">
    <property type="term" value="F:nucleotidyltransferase activity"/>
    <property type="evidence" value="ECO:0007669"/>
    <property type="project" value="UniProtKB-KW"/>
</dbReference>
<evidence type="ECO:0000256" key="12">
    <source>
        <dbReference type="ARBA" id="ARBA00022801"/>
    </source>
</evidence>
<keyword evidence="21" id="KW-1185">Reference proteome</keyword>
<dbReference type="GO" id="GO:0042025">
    <property type="term" value="C:host cell nucleus"/>
    <property type="evidence" value="ECO:0007669"/>
    <property type="project" value="UniProtKB-SubCell"/>
</dbReference>
<dbReference type="GO" id="GO:0004519">
    <property type="term" value="F:endonuclease activity"/>
    <property type="evidence" value="ECO:0007669"/>
    <property type="project" value="UniProtKB-KW"/>
</dbReference>
<dbReference type="Pfam" id="PF00910">
    <property type="entry name" value="RNA_helicase"/>
    <property type="match status" value="1"/>
</dbReference>
<evidence type="ECO:0000313" key="21">
    <source>
        <dbReference type="Proteomes" id="UP001249168"/>
    </source>
</evidence>